<keyword evidence="1" id="KW-1133">Transmembrane helix</keyword>
<reference evidence="2 3" key="1">
    <citation type="submission" date="2021-02" db="EMBL/GenBank/DDBJ databases">
        <title>Lysobacter arenosi sp. nov., isolated from soil of gangwondo yeongwol, south Korea.</title>
        <authorList>
            <person name="Kim K.R."/>
            <person name="Kim K.H."/>
            <person name="Jeon C.O."/>
        </authorList>
    </citation>
    <scope>NUCLEOTIDE SEQUENCE [LARGE SCALE GENOMIC DNA]</scope>
    <source>
        <strain evidence="2 3">R7</strain>
    </source>
</reference>
<dbReference type="Proteomes" id="UP000663400">
    <property type="component" value="Chromosome"/>
</dbReference>
<gene>
    <name evidence="2" type="ORF">HIV01_017270</name>
</gene>
<sequence length="158" mass="17484">MGGNALVLRDIHLLPAPPWWPPAPGWWLLAAVLLALVVAVAWLRQRRRRQRQAITELFDRSVDAAGSPAAQVAAMSELLRRAARRRDAGADRLQGEAWLAFLDAQSPSRRGAVASDDFSRGHGRLLLDGGYRRDVAAADVQALRTMVRARFLQWMGAK</sequence>
<proteinExistence type="predicted"/>
<evidence type="ECO:0000313" key="2">
    <source>
        <dbReference type="EMBL" id="QSX76888.1"/>
    </source>
</evidence>
<dbReference type="Pfam" id="PF14316">
    <property type="entry name" value="DUF4381"/>
    <property type="match status" value="1"/>
</dbReference>
<protein>
    <submittedName>
        <fullName evidence="2">DUF4381 family protein</fullName>
    </submittedName>
</protein>
<feature type="transmembrane region" description="Helical" evidence="1">
    <location>
        <begin position="25"/>
        <end position="43"/>
    </location>
</feature>
<dbReference type="InterPro" id="IPR025489">
    <property type="entry name" value="DUF4381"/>
</dbReference>
<dbReference type="EMBL" id="CP071517">
    <property type="protein sequence ID" value="QSX76888.1"/>
    <property type="molecule type" value="Genomic_DNA"/>
</dbReference>
<dbReference type="RefSeq" id="WP_200606209.1">
    <property type="nucleotide sequence ID" value="NZ_CP071517.1"/>
</dbReference>
<keyword evidence="1" id="KW-0812">Transmembrane</keyword>
<name>A0ABX7RH99_9GAMM</name>
<accession>A0ABX7RH99</accession>
<organism evidence="2 3">
    <name type="scientific">Lysobacter arenosi</name>
    <dbReference type="NCBI Taxonomy" id="2795387"/>
    <lineage>
        <taxon>Bacteria</taxon>
        <taxon>Pseudomonadati</taxon>
        <taxon>Pseudomonadota</taxon>
        <taxon>Gammaproteobacteria</taxon>
        <taxon>Lysobacterales</taxon>
        <taxon>Lysobacteraceae</taxon>
        <taxon>Lysobacter</taxon>
    </lineage>
</organism>
<evidence type="ECO:0000256" key="1">
    <source>
        <dbReference type="SAM" id="Phobius"/>
    </source>
</evidence>
<keyword evidence="1" id="KW-0472">Membrane</keyword>
<evidence type="ECO:0000313" key="3">
    <source>
        <dbReference type="Proteomes" id="UP000663400"/>
    </source>
</evidence>
<keyword evidence="3" id="KW-1185">Reference proteome</keyword>